<proteinExistence type="predicted"/>
<dbReference type="AlphaFoldDB" id="A0ABD4TFJ8"/>
<evidence type="ECO:0000313" key="1">
    <source>
        <dbReference type="EMBL" id="MCM2466254.1"/>
    </source>
</evidence>
<sequence length="250" mass="26341">MTRNILTILCILVLLSAAAAPASAGEEPVETSTFLSVTSPKQYDTIWSDLVPPEVTVTGRAEASNGIRDVVVESSAGTVSCGNATNFACTVPVAEGNETITVTLIDNLGKTTEAALRIYVNVDIPPPPRIYVIGTVRDTDGHPVPGATVRFESTLPLFGAPYPVTTETAGDGGYLIANAFGYGQNVSVEKDGYLPLHREISFENTTNRLDLELEPEPPQAQTAPGFSAWMGILALSGGLSAVRAGRRHKG</sequence>
<accession>A0ABD4TFJ8</accession>
<dbReference type="RefSeq" id="WP_250987515.1">
    <property type="nucleotide sequence ID" value="NZ_QFDM01000002.1"/>
</dbReference>
<protein>
    <recommendedName>
        <fullName evidence="3">Carboxypeptidase regulatory-like domain-containing protein</fullName>
    </recommendedName>
</protein>
<organism evidence="1 2">
    <name type="scientific">Methanoculleus oceani</name>
    <dbReference type="NCBI Taxonomy" id="2184756"/>
    <lineage>
        <taxon>Archaea</taxon>
        <taxon>Methanobacteriati</taxon>
        <taxon>Methanobacteriota</taxon>
        <taxon>Stenosarchaea group</taxon>
        <taxon>Methanomicrobia</taxon>
        <taxon>Methanomicrobiales</taxon>
        <taxon>Methanomicrobiaceae</taxon>
        <taxon>Methanoculleus</taxon>
    </lineage>
</organism>
<evidence type="ECO:0000313" key="2">
    <source>
        <dbReference type="Proteomes" id="UP001523230"/>
    </source>
</evidence>
<dbReference type="InterPro" id="IPR013783">
    <property type="entry name" value="Ig-like_fold"/>
</dbReference>
<evidence type="ECO:0008006" key="3">
    <source>
        <dbReference type="Google" id="ProtNLM"/>
    </source>
</evidence>
<dbReference type="SUPFAM" id="SSF49464">
    <property type="entry name" value="Carboxypeptidase regulatory domain-like"/>
    <property type="match status" value="1"/>
</dbReference>
<dbReference type="Gene3D" id="2.60.40.1120">
    <property type="entry name" value="Carboxypeptidase-like, regulatory domain"/>
    <property type="match status" value="1"/>
</dbReference>
<dbReference type="Gene3D" id="2.60.40.10">
    <property type="entry name" value="Immunoglobulins"/>
    <property type="match status" value="1"/>
</dbReference>
<keyword evidence="2" id="KW-1185">Reference proteome</keyword>
<dbReference type="Proteomes" id="UP001523230">
    <property type="component" value="Unassembled WGS sequence"/>
</dbReference>
<reference evidence="1 2" key="1">
    <citation type="submission" date="2018-05" db="EMBL/GenBank/DDBJ databases">
        <title>Isolation and characterization of genus Methanoculleus species and their viruses from deep sea marine sediment offshore southwestern Taiwan.</title>
        <authorList>
            <person name="Wei W.-H."/>
            <person name="Chen W.-C."/>
            <person name="Lai M.-C."/>
            <person name="Chen S.-C."/>
        </authorList>
    </citation>
    <scope>NUCLEOTIDE SEQUENCE [LARGE SCALE GENOMIC DNA]</scope>
    <source>
        <strain evidence="1 2">CWC-02</strain>
    </source>
</reference>
<dbReference type="EMBL" id="QFDM01000002">
    <property type="protein sequence ID" value="MCM2466254.1"/>
    <property type="molecule type" value="Genomic_DNA"/>
</dbReference>
<dbReference type="InterPro" id="IPR008969">
    <property type="entry name" value="CarboxyPept-like_regulatory"/>
</dbReference>
<gene>
    <name evidence="1" type="ORF">DIC75_07990</name>
</gene>
<comment type="caution">
    <text evidence="1">The sequence shown here is derived from an EMBL/GenBank/DDBJ whole genome shotgun (WGS) entry which is preliminary data.</text>
</comment>
<name>A0ABD4TFJ8_9EURY</name>